<evidence type="ECO:0000256" key="2">
    <source>
        <dbReference type="ARBA" id="ARBA00004430"/>
    </source>
</evidence>
<dbReference type="InterPro" id="IPR056291">
    <property type="entry name" value="MORN_DRC7"/>
</dbReference>
<evidence type="ECO:0000313" key="13">
    <source>
        <dbReference type="EMBL" id="KAA0153367.1"/>
    </source>
</evidence>
<feature type="region of interest" description="Disordered" evidence="10">
    <location>
        <begin position="371"/>
        <end position="390"/>
    </location>
</feature>
<feature type="domain" description="Dynein regulatory complex subunit 7 MORN" evidence="11">
    <location>
        <begin position="751"/>
        <end position="874"/>
    </location>
</feature>
<dbReference type="Proteomes" id="UP000323011">
    <property type="component" value="Unassembled WGS sequence"/>
</dbReference>
<evidence type="ECO:0000256" key="6">
    <source>
        <dbReference type="ARBA" id="ARBA00023054"/>
    </source>
</evidence>
<evidence type="ECO:0000256" key="8">
    <source>
        <dbReference type="ARBA" id="ARBA00023212"/>
    </source>
</evidence>
<evidence type="ECO:0000256" key="1">
    <source>
        <dbReference type="ARBA" id="ARBA00004230"/>
    </source>
</evidence>
<keyword evidence="5" id="KW-0282">Flagellum</keyword>
<proteinExistence type="inferred from homology"/>
<comment type="subcellular location">
    <subcellularLocation>
        <location evidence="1">Cell projection</location>
        <location evidence="1">Cilium</location>
        <location evidence="1">Flagellum</location>
    </subcellularLocation>
    <subcellularLocation>
        <location evidence="2">Cytoplasm</location>
        <location evidence="2">Cytoskeleton</location>
        <location evidence="2">Cilium axoneme</location>
    </subcellularLocation>
</comment>
<keyword evidence="7" id="KW-0969">Cilium</keyword>
<evidence type="ECO:0000256" key="4">
    <source>
        <dbReference type="ARBA" id="ARBA00022490"/>
    </source>
</evidence>
<dbReference type="SUPFAM" id="SSF54001">
    <property type="entry name" value="Cysteine proteinases"/>
    <property type="match status" value="1"/>
</dbReference>
<feature type="compositionally biased region" description="Polar residues" evidence="10">
    <location>
        <begin position="661"/>
        <end position="670"/>
    </location>
</feature>
<evidence type="ECO:0000256" key="3">
    <source>
        <dbReference type="ARBA" id="ARBA00010738"/>
    </source>
</evidence>
<dbReference type="GO" id="GO:0031514">
    <property type="term" value="C:motile cilium"/>
    <property type="evidence" value="ECO:0007669"/>
    <property type="project" value="UniProtKB-SubCell"/>
</dbReference>
<dbReference type="Pfam" id="PF24671">
    <property type="entry name" value="DRC7_C"/>
    <property type="match status" value="1"/>
</dbReference>
<keyword evidence="6" id="KW-0175">Coiled coil</keyword>
<evidence type="ECO:0000256" key="9">
    <source>
        <dbReference type="ARBA" id="ARBA00023273"/>
    </source>
</evidence>
<keyword evidence="9" id="KW-0966">Cell projection</keyword>
<sequence>MDSDSDAEVAIPLARELPVFTAAGVANSKPEWLSTVDRARLPLSYRGNTTKEQLCLEYVDNFRTQFQEAFPERPPLFLTALNEAGVPKFVCTTLRPALLPAKALYDLEQCTDFVAKYIRYEPLADPCSPPEYLLSPASTVQRRAGDCFDMAVTLVTLLLGAGFDAMCAVGTAPAEVTLRDTHRLRSTWEPPELPEPATGYKRDFTKGLSAGAAAGQTAGSAAAATAAAASGAGGGAEPSAYAAQEPPSLKSAFDEEMLARAAESAAAAAKEDAEYASEDEAVPRGQRRDVSWVADGRRGAASGVAPTSEEEDPLRARRVHCWVVVRPGPRGVGGLLHIEPSTGRAYSPEEAPYLHCDVVFNHKNLWVNMQEPPEGALPPDALEGAAQPEEGDGLLSDAEAVERGLAGRREALDGDMGVPPLRYDPTGRVILDPHGDGPHGGGKEADDGHAGDHDGDDDEDDGEAADPIEAAKRRVLAILAKAPTKPRALAAASAAAALLERLASQDTAAAKPGAEGAAGAPSAIEAMRAEAEAEDREAAAFIGGATAAAASATAGGGGGGAGGADSEGKDADEGDAGDAAAGAGSVPEPSAPIGLISFQVDDQHDWENVFLDPDPQTAEAEGEGEAAADDAAMAAFGSAASGRGDDGATTSAASRDDESASGATGAQSRQGAKPADGSAADGADGSAAAAEAAAAASELQLEEDGEHILDLPAAWVKPLRLPRYAIRDGLGLDEDDSFGQREIRSLCTETRWAPRAHPRGVVCRVVRYADDARLCEEEVVEHFADREDGLFLRVRRPAEGVTEEHFLPGREDGLRSLVETFGLERDTRFFASARTDALVRRLEVFGRKISEWYDGEATPDRLEFRSVTFLGKESVVRQAGLFPADPTAAITTGDPVPADLMVTSVTPTLAATGGVYVIRKMAEKFARNPALPAHRDVAKLKFLLLTQEIEARYHTAEGRVVPNTRLYKSRRAATTDVSEASAEGHLDVTMLTEDSFSPVATPYEKEVDFRNAVLEQKRCFEMLKQTYKGCTEVLMGTREAEEAAPRLVEDAFAEASRRVREGVALEDKDDGDDGSATRRVDYLAPFLVDVPDPYNMDEQTALKVQMKCEKALRRRHIDRMDIIQRHLQAEQEALQRRQREFSRTRGDGSEEAEAEFQKAISDHMFRIGVLRARATRQEQVMMEKLQELMATFRADNRLSAIYEGKASAAAGRR</sequence>
<dbReference type="InterPro" id="IPR033551">
    <property type="entry name" value="DRC7/lobo"/>
</dbReference>
<dbReference type="InterPro" id="IPR056292">
    <property type="entry name" value="DRC7_C"/>
</dbReference>
<feature type="region of interest" description="Disordered" evidence="10">
    <location>
        <begin position="551"/>
        <end position="593"/>
    </location>
</feature>
<dbReference type="AlphaFoldDB" id="A0A5A8CLH0"/>
<evidence type="ECO:0000256" key="10">
    <source>
        <dbReference type="SAM" id="MobiDB-lite"/>
    </source>
</evidence>
<name>A0A5A8CLH0_CAFRO</name>
<feature type="compositionally biased region" description="Low complexity" evidence="10">
    <location>
        <begin position="675"/>
        <end position="691"/>
    </location>
</feature>
<protein>
    <submittedName>
        <fullName evidence="13">Uncharacterized protein</fullName>
    </submittedName>
</protein>
<evidence type="ECO:0000259" key="11">
    <source>
        <dbReference type="Pfam" id="PF24667"/>
    </source>
</evidence>
<reference evidence="13 14" key="1">
    <citation type="submission" date="2019-07" db="EMBL/GenBank/DDBJ databases">
        <title>Genomes of Cafeteria roenbergensis.</title>
        <authorList>
            <person name="Fischer M.G."/>
            <person name="Hackl T."/>
            <person name="Roman M."/>
        </authorList>
    </citation>
    <scope>NUCLEOTIDE SEQUENCE [LARGE SCALE GENOMIC DNA]</scope>
    <source>
        <strain evidence="13 14">BVI</strain>
    </source>
</reference>
<feature type="domain" description="Dynein regulatory complex subunit 7 MORN" evidence="11">
    <location>
        <begin position="918"/>
        <end position="1047"/>
    </location>
</feature>
<gene>
    <name evidence="13" type="ORF">FNF29_03184</name>
</gene>
<accession>A0A5A8CLH0</accession>
<feature type="compositionally biased region" description="Gly residues" evidence="10">
    <location>
        <begin position="554"/>
        <end position="565"/>
    </location>
</feature>
<feature type="domain" description="Dynein regulatory complex subunit 7 C-terminal" evidence="12">
    <location>
        <begin position="1095"/>
        <end position="1202"/>
    </location>
</feature>
<keyword evidence="14" id="KW-1185">Reference proteome</keyword>
<feature type="compositionally biased region" description="Basic and acidic residues" evidence="10">
    <location>
        <begin position="431"/>
        <end position="453"/>
    </location>
</feature>
<evidence type="ECO:0000259" key="12">
    <source>
        <dbReference type="Pfam" id="PF24671"/>
    </source>
</evidence>
<organism evidence="13 14">
    <name type="scientific">Cafeteria roenbergensis</name>
    <name type="common">Marine flagellate</name>
    <dbReference type="NCBI Taxonomy" id="33653"/>
    <lineage>
        <taxon>Eukaryota</taxon>
        <taxon>Sar</taxon>
        <taxon>Stramenopiles</taxon>
        <taxon>Bigyra</taxon>
        <taxon>Opalozoa</taxon>
        <taxon>Bicosoecida</taxon>
        <taxon>Cafeteriaceae</taxon>
        <taxon>Cafeteria</taxon>
    </lineage>
</organism>
<dbReference type="GO" id="GO:0048870">
    <property type="term" value="P:cell motility"/>
    <property type="evidence" value="ECO:0007669"/>
    <property type="project" value="TreeGrafter"/>
</dbReference>
<dbReference type="InterPro" id="IPR038765">
    <property type="entry name" value="Papain-like_cys_pep_sf"/>
</dbReference>
<dbReference type="GO" id="GO:0005930">
    <property type="term" value="C:axoneme"/>
    <property type="evidence" value="ECO:0007669"/>
    <property type="project" value="UniProtKB-SubCell"/>
</dbReference>
<keyword evidence="4" id="KW-0963">Cytoplasm</keyword>
<feature type="region of interest" description="Disordered" evidence="10">
    <location>
        <begin position="270"/>
        <end position="312"/>
    </location>
</feature>
<dbReference type="PANTHER" id="PTHR35249">
    <property type="entry name" value="DYNEIN REGULATORY COMPLEX SUBUNIT 7"/>
    <property type="match status" value="1"/>
</dbReference>
<evidence type="ECO:0000313" key="14">
    <source>
        <dbReference type="Proteomes" id="UP000323011"/>
    </source>
</evidence>
<dbReference type="Pfam" id="PF24667">
    <property type="entry name" value="MORN_DRC7"/>
    <property type="match status" value="2"/>
</dbReference>
<feature type="region of interest" description="Disordered" evidence="10">
    <location>
        <begin position="608"/>
        <end position="627"/>
    </location>
</feature>
<dbReference type="PANTHER" id="PTHR35249:SF2">
    <property type="entry name" value="DYNEIN REGULATORY COMPLEX SUBUNIT 7"/>
    <property type="match status" value="1"/>
</dbReference>
<comment type="similarity">
    <text evidence="3">Belongs to the DRC7 family.</text>
</comment>
<feature type="compositionally biased region" description="Acidic residues" evidence="10">
    <location>
        <begin position="454"/>
        <end position="464"/>
    </location>
</feature>
<evidence type="ECO:0000256" key="7">
    <source>
        <dbReference type="ARBA" id="ARBA00023069"/>
    </source>
</evidence>
<evidence type="ECO:0000256" key="5">
    <source>
        <dbReference type="ARBA" id="ARBA00022846"/>
    </source>
</evidence>
<feature type="region of interest" description="Disordered" evidence="10">
    <location>
        <begin position="638"/>
        <end position="691"/>
    </location>
</feature>
<comment type="caution">
    <text evidence="13">The sequence shown here is derived from an EMBL/GenBank/DDBJ whole genome shotgun (WGS) entry which is preliminary data.</text>
</comment>
<dbReference type="Gene3D" id="3.10.620.30">
    <property type="match status" value="1"/>
</dbReference>
<dbReference type="EMBL" id="VLTN01000016">
    <property type="protein sequence ID" value="KAA0153367.1"/>
    <property type="molecule type" value="Genomic_DNA"/>
</dbReference>
<keyword evidence="8" id="KW-0206">Cytoskeleton</keyword>
<feature type="compositionally biased region" description="Basic and acidic residues" evidence="10">
    <location>
        <begin position="286"/>
        <end position="298"/>
    </location>
</feature>
<feature type="region of interest" description="Disordered" evidence="10">
    <location>
        <begin position="408"/>
        <end position="464"/>
    </location>
</feature>